<keyword evidence="3" id="KW-1185">Reference proteome</keyword>
<evidence type="ECO:0000256" key="1">
    <source>
        <dbReference type="SAM" id="Phobius"/>
    </source>
</evidence>
<organism evidence="2 3">
    <name type="scientific">Elysia crispata</name>
    <name type="common">lettuce slug</name>
    <dbReference type="NCBI Taxonomy" id="231223"/>
    <lineage>
        <taxon>Eukaryota</taxon>
        <taxon>Metazoa</taxon>
        <taxon>Spiralia</taxon>
        <taxon>Lophotrochozoa</taxon>
        <taxon>Mollusca</taxon>
        <taxon>Gastropoda</taxon>
        <taxon>Heterobranchia</taxon>
        <taxon>Euthyneura</taxon>
        <taxon>Panpulmonata</taxon>
        <taxon>Sacoglossa</taxon>
        <taxon>Placobranchoidea</taxon>
        <taxon>Plakobranchidae</taxon>
        <taxon>Elysia</taxon>
    </lineage>
</organism>
<keyword evidence="1" id="KW-1133">Transmembrane helix</keyword>
<feature type="transmembrane region" description="Helical" evidence="1">
    <location>
        <begin position="65"/>
        <end position="89"/>
    </location>
</feature>
<keyword evidence="1" id="KW-0812">Transmembrane</keyword>
<protein>
    <submittedName>
        <fullName evidence="2">Uncharacterized protein</fullName>
    </submittedName>
</protein>
<sequence length="183" mass="19974">MSLGLAVTSLMTECWIRWEEEATQSDHCFGLFVSSTSSDRKPCELKAVVRKTGRELFKDFDLHSMIALMFLGIGFDTLTVTAGLLYFFAKGKAKTSLWKRSIPTVVSGLISTGMIFLACLIFIVDLEEVTDSKVNAFVDDRCTASLDNVNLLPKTGFSVYLALASGTVVLIKSATFGALVACF</sequence>
<dbReference type="EMBL" id="JAWDGP010000724">
    <property type="protein sequence ID" value="KAK3798025.1"/>
    <property type="molecule type" value="Genomic_DNA"/>
</dbReference>
<proteinExistence type="predicted"/>
<evidence type="ECO:0000313" key="3">
    <source>
        <dbReference type="Proteomes" id="UP001283361"/>
    </source>
</evidence>
<keyword evidence="1" id="KW-0472">Membrane</keyword>
<evidence type="ECO:0000313" key="2">
    <source>
        <dbReference type="EMBL" id="KAK3798025.1"/>
    </source>
</evidence>
<feature type="transmembrane region" description="Helical" evidence="1">
    <location>
        <begin position="157"/>
        <end position="182"/>
    </location>
</feature>
<accession>A0AAE1B2K4</accession>
<reference evidence="2" key="1">
    <citation type="journal article" date="2023" name="G3 (Bethesda)">
        <title>A reference genome for the long-term kleptoplast-retaining sea slug Elysia crispata morphotype clarki.</title>
        <authorList>
            <person name="Eastman K.E."/>
            <person name="Pendleton A.L."/>
            <person name="Shaikh M.A."/>
            <person name="Suttiyut T."/>
            <person name="Ogas R."/>
            <person name="Tomko P."/>
            <person name="Gavelis G."/>
            <person name="Widhalm J.R."/>
            <person name="Wisecaver J.H."/>
        </authorList>
    </citation>
    <scope>NUCLEOTIDE SEQUENCE</scope>
    <source>
        <strain evidence="2">ECLA1</strain>
    </source>
</reference>
<name>A0AAE1B2K4_9GAST</name>
<dbReference type="AlphaFoldDB" id="A0AAE1B2K4"/>
<comment type="caution">
    <text evidence="2">The sequence shown here is derived from an EMBL/GenBank/DDBJ whole genome shotgun (WGS) entry which is preliminary data.</text>
</comment>
<gene>
    <name evidence="2" type="ORF">RRG08_034586</name>
</gene>
<dbReference type="Proteomes" id="UP001283361">
    <property type="component" value="Unassembled WGS sequence"/>
</dbReference>
<feature type="transmembrane region" description="Helical" evidence="1">
    <location>
        <begin position="101"/>
        <end position="124"/>
    </location>
</feature>